<protein>
    <submittedName>
        <fullName evidence="1">Uncharacterized protein</fullName>
    </submittedName>
</protein>
<dbReference type="EMBL" id="JAOYFB010000003">
    <property type="protein sequence ID" value="KAK4012407.1"/>
    <property type="molecule type" value="Genomic_DNA"/>
</dbReference>
<sequence>IYPRQPTTAAEFFELLKVHTETSLLLEKRTWSEKSPTTSPQIAVVRQEPQESDWKTNLDLRLYN</sequence>
<evidence type="ECO:0000313" key="2">
    <source>
        <dbReference type="EMBL" id="KAK4012407.1"/>
    </source>
</evidence>
<feature type="non-terminal residue" evidence="1">
    <location>
        <position position="1"/>
    </location>
</feature>
<name>A0ABQ9ZIZ5_9CRUS</name>
<dbReference type="EMBL" id="JAOYFB010000003">
    <property type="protein sequence ID" value="KAK4012399.1"/>
    <property type="molecule type" value="Genomic_DNA"/>
</dbReference>
<evidence type="ECO:0000313" key="1">
    <source>
        <dbReference type="EMBL" id="KAK4012399.1"/>
    </source>
</evidence>
<accession>A0ABQ9ZIZ5</accession>
<evidence type="ECO:0000313" key="3">
    <source>
        <dbReference type="Proteomes" id="UP001234178"/>
    </source>
</evidence>
<gene>
    <name evidence="1" type="ORF">OUZ56_021498</name>
    <name evidence="2" type="ORF">OUZ56_021506</name>
</gene>
<organism evidence="1 3">
    <name type="scientific">Daphnia magna</name>
    <dbReference type="NCBI Taxonomy" id="35525"/>
    <lineage>
        <taxon>Eukaryota</taxon>
        <taxon>Metazoa</taxon>
        <taxon>Ecdysozoa</taxon>
        <taxon>Arthropoda</taxon>
        <taxon>Crustacea</taxon>
        <taxon>Branchiopoda</taxon>
        <taxon>Diplostraca</taxon>
        <taxon>Cladocera</taxon>
        <taxon>Anomopoda</taxon>
        <taxon>Daphniidae</taxon>
        <taxon>Daphnia</taxon>
    </lineage>
</organism>
<proteinExistence type="predicted"/>
<comment type="caution">
    <text evidence="1">The sequence shown here is derived from an EMBL/GenBank/DDBJ whole genome shotgun (WGS) entry which is preliminary data.</text>
</comment>
<dbReference type="Proteomes" id="UP001234178">
    <property type="component" value="Unassembled WGS sequence"/>
</dbReference>
<reference evidence="1 3" key="1">
    <citation type="journal article" date="2023" name="Nucleic Acids Res.">
        <title>The hologenome of Daphnia magna reveals possible DNA methylation and microbiome-mediated evolution of the host genome.</title>
        <authorList>
            <person name="Chaturvedi A."/>
            <person name="Li X."/>
            <person name="Dhandapani V."/>
            <person name="Marshall H."/>
            <person name="Kissane S."/>
            <person name="Cuenca-Cambronero M."/>
            <person name="Asole G."/>
            <person name="Calvet F."/>
            <person name="Ruiz-Romero M."/>
            <person name="Marangio P."/>
            <person name="Guigo R."/>
            <person name="Rago D."/>
            <person name="Mirbahai L."/>
            <person name="Eastwood N."/>
            <person name="Colbourne J.K."/>
            <person name="Zhou J."/>
            <person name="Mallon E."/>
            <person name="Orsini L."/>
        </authorList>
    </citation>
    <scope>NUCLEOTIDE SEQUENCE [LARGE SCALE GENOMIC DNA]</scope>
    <source>
        <strain evidence="1">LRV0_1</strain>
    </source>
</reference>
<keyword evidence="3" id="KW-1185">Reference proteome</keyword>